<evidence type="ECO:0000313" key="3">
    <source>
        <dbReference type="Proteomes" id="UP001058974"/>
    </source>
</evidence>
<accession>A0A9D4Y2I8</accession>
<gene>
    <name evidence="2" type="ORF">KIW84_035363</name>
</gene>
<reference evidence="2 3" key="1">
    <citation type="journal article" date="2022" name="Nat. Genet.">
        <title>Improved pea reference genome and pan-genome highlight genomic features and evolutionary characteristics.</title>
        <authorList>
            <person name="Yang T."/>
            <person name="Liu R."/>
            <person name="Luo Y."/>
            <person name="Hu S."/>
            <person name="Wang D."/>
            <person name="Wang C."/>
            <person name="Pandey M.K."/>
            <person name="Ge S."/>
            <person name="Xu Q."/>
            <person name="Li N."/>
            <person name="Li G."/>
            <person name="Huang Y."/>
            <person name="Saxena R.K."/>
            <person name="Ji Y."/>
            <person name="Li M."/>
            <person name="Yan X."/>
            <person name="He Y."/>
            <person name="Liu Y."/>
            <person name="Wang X."/>
            <person name="Xiang C."/>
            <person name="Varshney R.K."/>
            <person name="Ding H."/>
            <person name="Gao S."/>
            <person name="Zong X."/>
        </authorList>
    </citation>
    <scope>NUCLEOTIDE SEQUENCE [LARGE SCALE GENOMIC DNA]</scope>
    <source>
        <strain evidence="2 3">cv. Zhongwan 6</strain>
    </source>
</reference>
<proteinExistence type="predicted"/>
<feature type="region of interest" description="Disordered" evidence="1">
    <location>
        <begin position="28"/>
        <end position="47"/>
    </location>
</feature>
<name>A0A9D4Y2I8_PEA</name>
<keyword evidence="3" id="KW-1185">Reference proteome</keyword>
<dbReference type="Gramene" id="Psat03G0536300-T1">
    <property type="protein sequence ID" value="KAI5431172.1"/>
    <property type="gene ID" value="KIW84_035363"/>
</dbReference>
<comment type="caution">
    <text evidence="2">The sequence shown here is derived from an EMBL/GenBank/DDBJ whole genome shotgun (WGS) entry which is preliminary data.</text>
</comment>
<dbReference type="EMBL" id="JAMSHJ010000003">
    <property type="protein sequence ID" value="KAI5431172.1"/>
    <property type="molecule type" value="Genomic_DNA"/>
</dbReference>
<dbReference type="AlphaFoldDB" id="A0A9D4Y2I8"/>
<evidence type="ECO:0000256" key="1">
    <source>
        <dbReference type="SAM" id="MobiDB-lite"/>
    </source>
</evidence>
<organism evidence="2 3">
    <name type="scientific">Pisum sativum</name>
    <name type="common">Garden pea</name>
    <name type="synonym">Lathyrus oleraceus</name>
    <dbReference type="NCBI Taxonomy" id="3888"/>
    <lineage>
        <taxon>Eukaryota</taxon>
        <taxon>Viridiplantae</taxon>
        <taxon>Streptophyta</taxon>
        <taxon>Embryophyta</taxon>
        <taxon>Tracheophyta</taxon>
        <taxon>Spermatophyta</taxon>
        <taxon>Magnoliopsida</taxon>
        <taxon>eudicotyledons</taxon>
        <taxon>Gunneridae</taxon>
        <taxon>Pentapetalae</taxon>
        <taxon>rosids</taxon>
        <taxon>fabids</taxon>
        <taxon>Fabales</taxon>
        <taxon>Fabaceae</taxon>
        <taxon>Papilionoideae</taxon>
        <taxon>50 kb inversion clade</taxon>
        <taxon>NPAAA clade</taxon>
        <taxon>Hologalegina</taxon>
        <taxon>IRL clade</taxon>
        <taxon>Fabeae</taxon>
        <taxon>Lathyrus</taxon>
    </lineage>
</organism>
<evidence type="ECO:0000313" key="2">
    <source>
        <dbReference type="EMBL" id="KAI5431172.1"/>
    </source>
</evidence>
<protein>
    <submittedName>
        <fullName evidence="2">Uncharacterized protein</fullName>
    </submittedName>
</protein>
<dbReference type="Proteomes" id="UP001058974">
    <property type="component" value="Chromosome 3"/>
</dbReference>
<sequence>MSKHVGAYYRWIRDALDSKLMELEKIHTDENGSGAFPQRSASQRKSYSKTYTGAGYLRNLRSQSLRDSEQFQDTGTGQIEMAIMTKLLYNWSLGQHMQSPNWHGHD</sequence>